<dbReference type="Proteomes" id="UP001596147">
    <property type="component" value="Unassembled WGS sequence"/>
</dbReference>
<evidence type="ECO:0000313" key="3">
    <source>
        <dbReference type="Proteomes" id="UP001596147"/>
    </source>
</evidence>
<protein>
    <submittedName>
        <fullName evidence="2">Uncharacterized protein</fullName>
    </submittedName>
</protein>
<keyword evidence="3" id="KW-1185">Reference proteome</keyword>
<comment type="caution">
    <text evidence="2">The sequence shown here is derived from an EMBL/GenBank/DDBJ whole genome shotgun (WGS) entry which is preliminary data.</text>
</comment>
<dbReference type="RefSeq" id="WP_382347867.1">
    <property type="nucleotide sequence ID" value="NZ_JBHSMC010000001.1"/>
</dbReference>
<keyword evidence="1" id="KW-1133">Transmembrane helix</keyword>
<proteinExistence type="predicted"/>
<gene>
    <name evidence="2" type="ORF">ACFPM4_03780</name>
</gene>
<organism evidence="2 3">
    <name type="scientific">Lederbergia graminis</name>
    <dbReference type="NCBI Taxonomy" id="735518"/>
    <lineage>
        <taxon>Bacteria</taxon>
        <taxon>Bacillati</taxon>
        <taxon>Bacillota</taxon>
        <taxon>Bacilli</taxon>
        <taxon>Bacillales</taxon>
        <taxon>Bacillaceae</taxon>
        <taxon>Lederbergia</taxon>
    </lineage>
</organism>
<sequence length="460" mass="53924">MKKFLFLIIPIILMTGIMLYFQWNGFSSDAEEAVVPVKQTVRMLHDKNMIKIEQTIDGLKKQKYTIDLPKQADNIVCEAGSNQKCEIDDGILKNNKSVVTISYELPAPKDQKSILYDSFVVEIKGIEVKSTRLEISDSLKREGSWVSPGRLVGSKRMDYIDYYVYELNEVSPILYWQKEVLDYIEVNDNLIVYKNNNVEIDITQLDFEEINSTKDYIIFSNAHTEFQTDSLHLFHVQTPINTIQEKIVLANMDMKFNLDNNLHWLREIVLAIILERPVGTDKAKGMYKELSEKISENELNHFVDKIKNDNRIITSPKEMDELLSTVLNAQVLFFEINQHQNTLIPLMYKDSRELMIDSDTNKDIQVIFDDEKIYIEFIPFLQAIEYEVSLKENREIAAEKGVIQYHFYPEEKRFMLNNQRYQMTHNPIRLFNKDPYIELNVIDKLFNVTVVQTEKEIVIK</sequence>
<accession>A0ABW0LHC1</accession>
<evidence type="ECO:0000313" key="2">
    <source>
        <dbReference type="EMBL" id="MFC5463876.1"/>
    </source>
</evidence>
<reference evidence="3" key="1">
    <citation type="journal article" date="2019" name="Int. J. Syst. Evol. Microbiol.">
        <title>The Global Catalogue of Microorganisms (GCM) 10K type strain sequencing project: providing services to taxonomists for standard genome sequencing and annotation.</title>
        <authorList>
            <consortium name="The Broad Institute Genomics Platform"/>
            <consortium name="The Broad Institute Genome Sequencing Center for Infectious Disease"/>
            <person name="Wu L."/>
            <person name="Ma J."/>
        </authorList>
    </citation>
    <scope>NUCLEOTIDE SEQUENCE [LARGE SCALE GENOMIC DNA]</scope>
    <source>
        <strain evidence="3">CGMCC 1.12237</strain>
    </source>
</reference>
<keyword evidence="1" id="KW-0472">Membrane</keyword>
<name>A0ABW0LHC1_9BACI</name>
<feature type="transmembrane region" description="Helical" evidence="1">
    <location>
        <begin position="5"/>
        <end position="23"/>
    </location>
</feature>
<keyword evidence="1" id="KW-0812">Transmembrane</keyword>
<evidence type="ECO:0000256" key="1">
    <source>
        <dbReference type="SAM" id="Phobius"/>
    </source>
</evidence>
<dbReference type="EMBL" id="JBHSMC010000001">
    <property type="protein sequence ID" value="MFC5463876.1"/>
    <property type="molecule type" value="Genomic_DNA"/>
</dbReference>